<evidence type="ECO:0000313" key="2">
    <source>
        <dbReference type="Proteomes" id="UP001524502"/>
    </source>
</evidence>
<dbReference type="Proteomes" id="UP001524502">
    <property type="component" value="Unassembled WGS sequence"/>
</dbReference>
<gene>
    <name evidence="1" type="ORF">NE619_10840</name>
</gene>
<reference evidence="1 2" key="1">
    <citation type="submission" date="2022-06" db="EMBL/GenBank/DDBJ databases">
        <title>Isolation of gut microbiota from human fecal samples.</title>
        <authorList>
            <person name="Pamer E.G."/>
            <person name="Barat B."/>
            <person name="Waligurski E."/>
            <person name="Medina S."/>
            <person name="Paddock L."/>
            <person name="Mostad J."/>
        </authorList>
    </citation>
    <scope>NUCLEOTIDE SEQUENCE [LARGE SCALE GENOMIC DNA]</scope>
    <source>
        <strain evidence="1 2">SL.3.17</strain>
    </source>
</reference>
<dbReference type="EMBL" id="JANFXK010000011">
    <property type="protein sequence ID" value="MCQ4637218.1"/>
    <property type="molecule type" value="Genomic_DNA"/>
</dbReference>
<evidence type="ECO:0008006" key="3">
    <source>
        <dbReference type="Google" id="ProtNLM"/>
    </source>
</evidence>
<dbReference type="RefSeq" id="WP_256132411.1">
    <property type="nucleotide sequence ID" value="NZ_JANFXK010000011.1"/>
</dbReference>
<proteinExistence type="predicted"/>
<keyword evidence="2" id="KW-1185">Reference proteome</keyword>
<accession>A0ABT1RPU8</accession>
<comment type="caution">
    <text evidence="1">The sequence shown here is derived from an EMBL/GenBank/DDBJ whole genome shotgun (WGS) entry which is preliminary data.</text>
</comment>
<evidence type="ECO:0000313" key="1">
    <source>
        <dbReference type="EMBL" id="MCQ4637218.1"/>
    </source>
</evidence>
<protein>
    <recommendedName>
        <fullName evidence="3">MarR family transcriptional regulator</fullName>
    </recommendedName>
</protein>
<name>A0ABT1RPU8_9FIRM</name>
<sequence length="297" mass="35868">MRSDKKHKKKKQKEKWEEDYLDTLFLSCFEEPHTEAEVCRRMEFDSDLRISGSRSWVSRLLKSGYLKKEKFVAITSTAKGRTFLSEAVISITEKGKVFVEKRKDFLLFFDFASPYVRISDYQKWKHRTGKSDFDTVMISLLMSRLNQHRKRNDYLGVQNLFYEIGELYERLSCKPQALYSYLSALYFEVSGLDYYGYFLKYIRNRMTREELQDSYEGLYLSPEIRRRLQGVKDEYREGLVEQIYRKFPVNMHLSTKKQFQKLILEILENRFSNYSWQPVFQENFNRMISVADEYKRR</sequence>
<organism evidence="1 2">
    <name type="scientific">Anaerovorax odorimutans</name>
    <dbReference type="NCBI Taxonomy" id="109327"/>
    <lineage>
        <taxon>Bacteria</taxon>
        <taxon>Bacillati</taxon>
        <taxon>Bacillota</taxon>
        <taxon>Clostridia</taxon>
        <taxon>Peptostreptococcales</taxon>
        <taxon>Anaerovoracaceae</taxon>
        <taxon>Anaerovorax</taxon>
    </lineage>
</organism>